<keyword evidence="4" id="KW-0255">Endonuclease</keyword>
<gene>
    <name evidence="7" type="ORF">SAMN05421740_102634</name>
</gene>
<organism evidence="7 8">
    <name type="scientific">Parapedobacter koreensis</name>
    <dbReference type="NCBI Taxonomy" id="332977"/>
    <lineage>
        <taxon>Bacteria</taxon>
        <taxon>Pseudomonadati</taxon>
        <taxon>Bacteroidota</taxon>
        <taxon>Sphingobacteriia</taxon>
        <taxon>Sphingobacteriales</taxon>
        <taxon>Sphingobacteriaceae</taxon>
        <taxon>Parapedobacter</taxon>
    </lineage>
</organism>
<accession>A0A1H7JQG4</accession>
<dbReference type="AlphaFoldDB" id="A0A1H7JQG4"/>
<evidence type="ECO:0000313" key="7">
    <source>
        <dbReference type="EMBL" id="SEK76556.1"/>
    </source>
</evidence>
<evidence type="ECO:0000256" key="2">
    <source>
        <dbReference type="ARBA" id="ARBA00022649"/>
    </source>
</evidence>
<dbReference type="EMBL" id="FNZR01000002">
    <property type="protein sequence ID" value="SEK76556.1"/>
    <property type="molecule type" value="Genomic_DNA"/>
</dbReference>
<sequence>MSYSIELTPDAESDIEKHKKSGDKKILLKIDKLLNELRDHPTFGTGKPEQLKHYDFPTWSRRISDKHRLVYRIQEDKVIVLILSFWGHYGNK</sequence>
<dbReference type="GO" id="GO:0016787">
    <property type="term" value="F:hydrolase activity"/>
    <property type="evidence" value="ECO:0007669"/>
    <property type="project" value="UniProtKB-KW"/>
</dbReference>
<dbReference type="STRING" id="332977.SAMN05421740_102634"/>
<dbReference type="RefSeq" id="WP_177181032.1">
    <property type="nucleotide sequence ID" value="NZ_FNZR01000002.1"/>
</dbReference>
<name>A0A1H7JQG4_9SPHI</name>
<dbReference type="Gene3D" id="3.30.2310.20">
    <property type="entry name" value="RelE-like"/>
    <property type="match status" value="1"/>
</dbReference>
<comment type="similarity">
    <text evidence="1">Belongs to the YoeB family.</text>
</comment>
<keyword evidence="3" id="KW-0540">Nuclease</keyword>
<dbReference type="GO" id="GO:0045892">
    <property type="term" value="P:negative regulation of DNA-templated transcription"/>
    <property type="evidence" value="ECO:0007669"/>
    <property type="project" value="TreeGrafter"/>
</dbReference>
<evidence type="ECO:0000256" key="1">
    <source>
        <dbReference type="ARBA" id="ARBA00008172"/>
    </source>
</evidence>
<keyword evidence="5" id="KW-0378">Hydrolase</keyword>
<dbReference type="SUPFAM" id="SSF143011">
    <property type="entry name" value="RelE-like"/>
    <property type="match status" value="1"/>
</dbReference>
<dbReference type="InterPro" id="IPR009614">
    <property type="entry name" value="YoeB_toxin"/>
</dbReference>
<evidence type="ECO:0000256" key="5">
    <source>
        <dbReference type="ARBA" id="ARBA00022801"/>
    </source>
</evidence>
<evidence type="ECO:0000256" key="3">
    <source>
        <dbReference type="ARBA" id="ARBA00022722"/>
    </source>
</evidence>
<dbReference type="GO" id="GO:0004519">
    <property type="term" value="F:endonuclease activity"/>
    <property type="evidence" value="ECO:0007669"/>
    <property type="project" value="UniProtKB-KW"/>
</dbReference>
<reference evidence="8" key="1">
    <citation type="submission" date="2016-10" db="EMBL/GenBank/DDBJ databases">
        <authorList>
            <person name="Varghese N."/>
            <person name="Submissions S."/>
        </authorList>
    </citation>
    <scope>NUCLEOTIDE SEQUENCE [LARGE SCALE GENOMIC DNA]</scope>
    <source>
        <strain evidence="8">Jip14</strain>
    </source>
</reference>
<keyword evidence="8" id="KW-1185">Reference proteome</keyword>
<evidence type="ECO:0000256" key="6">
    <source>
        <dbReference type="ARBA" id="ARBA00030388"/>
    </source>
</evidence>
<dbReference type="NCBIfam" id="TIGR02116">
    <property type="entry name" value="toxin_Txe_YoeB"/>
    <property type="match status" value="1"/>
</dbReference>
<evidence type="ECO:0000256" key="4">
    <source>
        <dbReference type="ARBA" id="ARBA00022759"/>
    </source>
</evidence>
<dbReference type="Pfam" id="PF06769">
    <property type="entry name" value="YoeB_toxin"/>
    <property type="match status" value="1"/>
</dbReference>
<proteinExistence type="inferred from homology"/>
<dbReference type="PANTHER" id="PTHR38039">
    <property type="entry name" value="TOXIN YOEB"/>
    <property type="match status" value="1"/>
</dbReference>
<dbReference type="PANTHER" id="PTHR38039:SF1">
    <property type="entry name" value="TOXIN YOEB"/>
    <property type="match status" value="1"/>
</dbReference>
<evidence type="ECO:0000313" key="8">
    <source>
        <dbReference type="Proteomes" id="UP000198916"/>
    </source>
</evidence>
<dbReference type="Proteomes" id="UP000198916">
    <property type="component" value="Unassembled WGS sequence"/>
</dbReference>
<keyword evidence="2" id="KW-1277">Toxin-antitoxin system</keyword>
<dbReference type="GO" id="GO:0006401">
    <property type="term" value="P:RNA catabolic process"/>
    <property type="evidence" value="ECO:0007669"/>
    <property type="project" value="InterPro"/>
</dbReference>
<dbReference type="InterPro" id="IPR035093">
    <property type="entry name" value="RelE/ParE_toxin_dom_sf"/>
</dbReference>
<protein>
    <recommendedName>
        <fullName evidence="6">Putative mRNA interferase YoeB</fullName>
    </recommendedName>
</protein>